<comment type="caution">
    <text evidence="3">The sequence shown here is derived from an EMBL/GenBank/DDBJ whole genome shotgun (WGS) entry which is preliminary data.</text>
</comment>
<dbReference type="OrthoDB" id="9808778at2"/>
<dbReference type="Gene3D" id="2.120.10.30">
    <property type="entry name" value="TolB, C-terminal domain"/>
    <property type="match status" value="1"/>
</dbReference>
<sequence length="337" mass="35316">MNAPTQRGRIMVTVLAAALLATLATTTVVRARHNAADAHGDGPGPVAAASPDGRHSHGSRLQVLSNGLLSTVSLADPAGPRTVTSQRCDRAYTAGGTTACLTPTGALSEPRLLVLDADQQVRRTVNLTGLPNRTRVSPDGRMVAWTLFVGGDSYAGGGFSTRTGILDTRTGGLTHSLEEFAVYRQGHPYRAADINVWGVTFAADSNRFYATLSSAGTRSLVEGDLAARTLRILVDNVECPSLSPDNTRVAFKQAVGADPAKGWRLSVLDLATLGRTESAETRTVDDQAAWLDNFTLAYGLQRGDGTNDVWTVPANGSGEPHVLVSGANSPAATEAAR</sequence>
<accession>A0A919GX35</accession>
<organism evidence="3 4">
    <name type="scientific">Streptomyces xanthophaeus</name>
    <dbReference type="NCBI Taxonomy" id="67385"/>
    <lineage>
        <taxon>Bacteria</taxon>
        <taxon>Bacillati</taxon>
        <taxon>Actinomycetota</taxon>
        <taxon>Actinomycetes</taxon>
        <taxon>Kitasatosporales</taxon>
        <taxon>Streptomycetaceae</taxon>
        <taxon>Streptomyces</taxon>
    </lineage>
</organism>
<dbReference type="Proteomes" id="UP000600026">
    <property type="component" value="Unassembled WGS sequence"/>
</dbReference>
<protein>
    <submittedName>
        <fullName evidence="3">TolB-like translocation protein signal peptide</fullName>
    </submittedName>
</protein>
<feature type="chain" id="PRO_5036839059" evidence="2">
    <location>
        <begin position="32"/>
        <end position="337"/>
    </location>
</feature>
<feature type="region of interest" description="Disordered" evidence="1">
    <location>
        <begin position="35"/>
        <end position="59"/>
    </location>
</feature>
<dbReference type="SUPFAM" id="SSF69304">
    <property type="entry name" value="Tricorn protease N-terminal domain"/>
    <property type="match status" value="1"/>
</dbReference>
<dbReference type="EMBL" id="BNEE01000006">
    <property type="protein sequence ID" value="GHI85544.1"/>
    <property type="molecule type" value="Genomic_DNA"/>
</dbReference>
<keyword evidence="4" id="KW-1185">Reference proteome</keyword>
<evidence type="ECO:0000313" key="4">
    <source>
        <dbReference type="Proteomes" id="UP000600026"/>
    </source>
</evidence>
<dbReference type="InterPro" id="IPR011042">
    <property type="entry name" value="6-blade_b-propeller_TolB-like"/>
</dbReference>
<gene>
    <name evidence="3" type="ORF">Sxan_29080</name>
</gene>
<name>A0A919GX35_9ACTN</name>
<evidence type="ECO:0000256" key="2">
    <source>
        <dbReference type="SAM" id="SignalP"/>
    </source>
</evidence>
<keyword evidence="2" id="KW-0732">Signal</keyword>
<evidence type="ECO:0000256" key="1">
    <source>
        <dbReference type="SAM" id="MobiDB-lite"/>
    </source>
</evidence>
<proteinExistence type="predicted"/>
<dbReference type="AlphaFoldDB" id="A0A919GX35"/>
<evidence type="ECO:0000313" key="3">
    <source>
        <dbReference type="EMBL" id="GHI85544.1"/>
    </source>
</evidence>
<feature type="signal peptide" evidence="2">
    <location>
        <begin position="1"/>
        <end position="31"/>
    </location>
</feature>
<reference evidence="3" key="1">
    <citation type="submission" date="2020-09" db="EMBL/GenBank/DDBJ databases">
        <title>Whole genome shotgun sequence of Streptomyces xanthophaeus NBRC 12829.</title>
        <authorList>
            <person name="Komaki H."/>
            <person name="Tamura T."/>
        </authorList>
    </citation>
    <scope>NUCLEOTIDE SEQUENCE</scope>
    <source>
        <strain evidence="3">NBRC 12829</strain>
    </source>
</reference>
<dbReference type="RefSeq" id="WP_031140268.1">
    <property type="nucleotide sequence ID" value="NZ_BNEE01000006.1"/>
</dbReference>